<comment type="caution">
    <text evidence="1">The sequence shown here is derived from an EMBL/GenBank/DDBJ whole genome shotgun (WGS) entry which is preliminary data.</text>
</comment>
<organism evidence="1 2">
    <name type="scientific">Ixodes persulcatus</name>
    <name type="common">Taiga tick</name>
    <dbReference type="NCBI Taxonomy" id="34615"/>
    <lineage>
        <taxon>Eukaryota</taxon>
        <taxon>Metazoa</taxon>
        <taxon>Ecdysozoa</taxon>
        <taxon>Arthropoda</taxon>
        <taxon>Chelicerata</taxon>
        <taxon>Arachnida</taxon>
        <taxon>Acari</taxon>
        <taxon>Parasitiformes</taxon>
        <taxon>Ixodida</taxon>
        <taxon>Ixodoidea</taxon>
        <taxon>Ixodidae</taxon>
        <taxon>Ixodinae</taxon>
        <taxon>Ixodes</taxon>
    </lineage>
</organism>
<proteinExistence type="predicted"/>
<dbReference type="EMBL" id="JABSTQ010011451">
    <property type="protein sequence ID" value="KAG0411231.1"/>
    <property type="molecule type" value="Genomic_DNA"/>
</dbReference>
<evidence type="ECO:0000313" key="2">
    <source>
        <dbReference type="Proteomes" id="UP000805193"/>
    </source>
</evidence>
<protein>
    <submittedName>
        <fullName evidence="1">Uncharacterized protein</fullName>
    </submittedName>
</protein>
<name>A0AC60NVS4_IXOPE</name>
<keyword evidence="2" id="KW-1185">Reference proteome</keyword>
<gene>
    <name evidence="1" type="ORF">HPB47_011662</name>
</gene>
<dbReference type="Proteomes" id="UP000805193">
    <property type="component" value="Unassembled WGS sequence"/>
</dbReference>
<sequence>MMVRRRRSPLARRQLRRRHGPPACSVRSGFARARELKRNAKSAGLALLALASLAHKVKRTRPFESPQPLLPEYENDARFAAGYRGYDYECAAKFDHGASLHGDLIRRRYVSESIAELNTTQFHVTQNFKNTKSPLLHQSSPGTVGRRGLLHRRCTDKASGFPRRRDGGRFVGPEKGATGGGDNPPSAPGSTAPSQRVRPSPKYEVKGTSCGVACLKYLLFVVNVIVWILGLAVVVVAGLTLASGKTSDASLTGVQSVQQAAGTAMFLGCLLLIVGFLGCCGAIKESYLLLAAYFAVLLVILVFEIVAIALAFSFVNSSSMEQSLNDHFADVISGGRREKEPWKQEEDLNVIYFVQGQLRCCGGKGPEDYAERHLPIPPSCYDNYDTQRTYIYQRGCVAALKEYVRKNGLSIGLVNMFGVFAEIAAMVGACMLMQHFKSAKKAGKNTTQA</sequence>
<reference evidence="1 2" key="1">
    <citation type="journal article" date="2020" name="Cell">
        <title>Large-Scale Comparative Analyses of Tick Genomes Elucidate Their Genetic Diversity and Vector Capacities.</title>
        <authorList>
            <consortium name="Tick Genome and Microbiome Consortium (TIGMIC)"/>
            <person name="Jia N."/>
            <person name="Wang J."/>
            <person name="Shi W."/>
            <person name="Du L."/>
            <person name="Sun Y."/>
            <person name="Zhan W."/>
            <person name="Jiang J.F."/>
            <person name="Wang Q."/>
            <person name="Zhang B."/>
            <person name="Ji P."/>
            <person name="Bell-Sakyi L."/>
            <person name="Cui X.M."/>
            <person name="Yuan T.T."/>
            <person name="Jiang B.G."/>
            <person name="Yang W.F."/>
            <person name="Lam T.T."/>
            <person name="Chang Q.C."/>
            <person name="Ding S.J."/>
            <person name="Wang X.J."/>
            <person name="Zhu J.G."/>
            <person name="Ruan X.D."/>
            <person name="Zhao L."/>
            <person name="Wei J.T."/>
            <person name="Ye R.Z."/>
            <person name="Que T.C."/>
            <person name="Du C.H."/>
            <person name="Zhou Y.H."/>
            <person name="Cheng J.X."/>
            <person name="Dai P.F."/>
            <person name="Guo W.B."/>
            <person name="Han X.H."/>
            <person name="Huang E.J."/>
            <person name="Li L.F."/>
            <person name="Wei W."/>
            <person name="Gao Y.C."/>
            <person name="Liu J.Z."/>
            <person name="Shao H.Z."/>
            <person name="Wang X."/>
            <person name="Wang C.C."/>
            <person name="Yang T.C."/>
            <person name="Huo Q.B."/>
            <person name="Li W."/>
            <person name="Chen H.Y."/>
            <person name="Chen S.E."/>
            <person name="Zhou L.G."/>
            <person name="Ni X.B."/>
            <person name="Tian J.H."/>
            <person name="Sheng Y."/>
            <person name="Liu T."/>
            <person name="Pan Y.S."/>
            <person name="Xia L.Y."/>
            <person name="Li J."/>
            <person name="Zhao F."/>
            <person name="Cao W.C."/>
        </authorList>
    </citation>
    <scope>NUCLEOTIDE SEQUENCE [LARGE SCALE GENOMIC DNA]</scope>
    <source>
        <strain evidence="1">Iper-2018</strain>
    </source>
</reference>
<evidence type="ECO:0000313" key="1">
    <source>
        <dbReference type="EMBL" id="KAG0411231.1"/>
    </source>
</evidence>
<accession>A0AC60NVS4</accession>